<name>A0A8C3VUX0_9CETA</name>
<dbReference type="GO" id="GO:0030140">
    <property type="term" value="C:trans-Golgi network transport vesicle"/>
    <property type="evidence" value="ECO:0007669"/>
    <property type="project" value="TreeGrafter"/>
</dbReference>
<feature type="compositionally biased region" description="Basic and acidic residues" evidence="1">
    <location>
        <begin position="205"/>
        <end position="243"/>
    </location>
</feature>
<dbReference type="Pfam" id="PF17818">
    <property type="entry name" value="KCT2"/>
    <property type="match status" value="1"/>
</dbReference>
<feature type="compositionally biased region" description="Basic and acidic residues" evidence="1">
    <location>
        <begin position="496"/>
        <end position="510"/>
    </location>
</feature>
<keyword evidence="5" id="KW-1185">Reference proteome</keyword>
<reference evidence="4" key="2">
    <citation type="submission" date="2025-09" db="UniProtKB">
        <authorList>
            <consortium name="Ensembl"/>
        </authorList>
    </citation>
    <scope>IDENTIFICATION</scope>
</reference>
<protein>
    <recommendedName>
        <fullName evidence="6">Trans-Golgi network integral membrane protein 2</fullName>
    </recommendedName>
</protein>
<feature type="region of interest" description="Disordered" evidence="1">
    <location>
        <begin position="491"/>
        <end position="510"/>
    </location>
</feature>
<feature type="region of interest" description="Disordered" evidence="1">
    <location>
        <begin position="22"/>
        <end position="354"/>
    </location>
</feature>
<keyword evidence="2" id="KW-1133">Transmembrane helix</keyword>
<dbReference type="Ensembl" id="ENSCWAT00000005284.1">
    <property type="protein sequence ID" value="ENSCWAP00000004881.1"/>
    <property type="gene ID" value="ENSCWAG00000003769.1"/>
</dbReference>
<feature type="transmembrane region" description="Helical" evidence="2">
    <location>
        <begin position="379"/>
        <end position="397"/>
    </location>
</feature>
<dbReference type="AlphaFoldDB" id="A0A8C3VUX0"/>
<feature type="compositionally biased region" description="Acidic residues" evidence="1">
    <location>
        <begin position="322"/>
        <end position="331"/>
    </location>
</feature>
<evidence type="ECO:0000256" key="3">
    <source>
        <dbReference type="SAM" id="SignalP"/>
    </source>
</evidence>
<dbReference type="PANTHER" id="PTHR23211:SF0">
    <property type="entry name" value="TRANS-GOLGI NETWORK INTEGRAL MEMBRANE PROTEIN 2"/>
    <property type="match status" value="1"/>
</dbReference>
<evidence type="ECO:0008006" key="6">
    <source>
        <dbReference type="Google" id="ProtNLM"/>
    </source>
</evidence>
<evidence type="ECO:0000256" key="2">
    <source>
        <dbReference type="SAM" id="Phobius"/>
    </source>
</evidence>
<feature type="signal peptide" evidence="3">
    <location>
        <begin position="1"/>
        <end position="19"/>
    </location>
</feature>
<dbReference type="GO" id="GO:0005802">
    <property type="term" value="C:trans-Golgi network"/>
    <property type="evidence" value="ECO:0007669"/>
    <property type="project" value="TreeGrafter"/>
</dbReference>
<organism evidence="4 5">
    <name type="scientific">Catagonus wagneri</name>
    <name type="common">Chacoan peccary</name>
    <dbReference type="NCBI Taxonomy" id="51154"/>
    <lineage>
        <taxon>Eukaryota</taxon>
        <taxon>Metazoa</taxon>
        <taxon>Chordata</taxon>
        <taxon>Craniata</taxon>
        <taxon>Vertebrata</taxon>
        <taxon>Euteleostomi</taxon>
        <taxon>Mammalia</taxon>
        <taxon>Eutheria</taxon>
        <taxon>Laurasiatheria</taxon>
        <taxon>Artiodactyla</taxon>
        <taxon>Suina</taxon>
        <taxon>Tayassuidae</taxon>
        <taxon>Catagonus</taxon>
    </lineage>
</organism>
<feature type="compositionally biased region" description="Basic and acidic residues" evidence="1">
    <location>
        <begin position="252"/>
        <end position="263"/>
    </location>
</feature>
<evidence type="ECO:0000256" key="1">
    <source>
        <dbReference type="SAM" id="MobiDB-lite"/>
    </source>
</evidence>
<feature type="compositionally biased region" description="Basic and acidic residues" evidence="1">
    <location>
        <begin position="305"/>
        <end position="321"/>
    </location>
</feature>
<reference evidence="4" key="1">
    <citation type="submission" date="2025-08" db="UniProtKB">
        <authorList>
            <consortium name="Ensembl"/>
        </authorList>
    </citation>
    <scope>IDENTIFICATION</scope>
</reference>
<feature type="compositionally biased region" description="Basic and acidic residues" evidence="1">
    <location>
        <begin position="91"/>
        <end position="113"/>
    </location>
</feature>
<dbReference type="Proteomes" id="UP000694540">
    <property type="component" value="Unplaced"/>
</dbReference>
<keyword evidence="2" id="KW-0812">Transmembrane</keyword>
<feature type="chain" id="PRO_5034060561" description="Trans-Golgi network integral membrane protein 2" evidence="3">
    <location>
        <begin position="20"/>
        <end position="510"/>
    </location>
</feature>
<evidence type="ECO:0000313" key="5">
    <source>
        <dbReference type="Proteomes" id="UP000694540"/>
    </source>
</evidence>
<feature type="compositionally biased region" description="Basic and acidic residues" evidence="1">
    <location>
        <begin position="63"/>
        <end position="85"/>
    </location>
</feature>
<dbReference type="PANTHER" id="PTHR23211">
    <property type="entry name" value="TRANS-GOLGI NETWORK INTEGRAL MEMBRANE PROTEIN TGN38"/>
    <property type="match status" value="1"/>
</dbReference>
<dbReference type="GeneTree" id="ENSGT00530000064712"/>
<keyword evidence="2" id="KW-0472">Membrane</keyword>
<feature type="compositionally biased region" description="Basic and acidic residues" evidence="1">
    <location>
        <begin position="177"/>
        <end position="197"/>
    </location>
</feature>
<dbReference type="GO" id="GO:0005768">
    <property type="term" value="C:endosome"/>
    <property type="evidence" value="ECO:0007669"/>
    <property type="project" value="TreeGrafter"/>
</dbReference>
<sequence>MRFLVAFVLLSVAATVGRTLTRRAQPDEVDPVEVNPDKSAPRQHTTNDGPDTLKPQEHSTNVDPDKSETERHSTNDGPEKLKSQEHSTNVDPDKSETEQHSTNDGPEKLKSQEHGTSVDPDKSETEQGNTNDGPEKLKSQEHSTNVDPDKPETEQGNTNDGPEKLKSQEHSTNVDPNKLETEQHSTNDGPEKLKSQEHSTNVDPNKSEAEQHSTNDDSDKAKYEEHQDTISDGSGKAKSEERTTAFQVTGRSELEEHSSKDRSSNPISNPSSDNKETDLALQSSRTKSTEKGLLDSDSSSPQPEGEGKSLEPAEDVEPKETEEGDTEPEEDLPPKEEKEMLGPASSENHEGTLLKPLSKEKDNLYKDNLGNASAESSHFFAYLVTAAILVAVLYIAYHNKRKIIAFVLEGKRSKVTRRPKASDYQRLDQKVRKELRPLTGSTGLAFGLAAAADSWGAAAPALFRPRSPDIHVGTSAALELKRPFRPLPQLLASADEEARAQKHCDPRPPT</sequence>
<accession>A0A8C3VUX0</accession>
<evidence type="ECO:0000313" key="4">
    <source>
        <dbReference type="Ensembl" id="ENSCWAP00000004881.1"/>
    </source>
</evidence>
<proteinExistence type="predicted"/>
<keyword evidence="3" id="KW-0732">Signal</keyword>